<gene>
    <name evidence="2" type="ORF">OHK93_008567</name>
</gene>
<reference evidence="2" key="1">
    <citation type="journal article" date="2023" name="Genome Biol. Evol.">
        <title>First Whole Genome Sequence and Flow Cytometry Genome Size Data for the Lichen-Forming Fungus Ramalina farinacea (Ascomycota).</title>
        <authorList>
            <person name="Llewellyn T."/>
            <person name="Mian S."/>
            <person name="Hill R."/>
            <person name="Leitch I.J."/>
            <person name="Gaya E."/>
        </authorList>
    </citation>
    <scope>NUCLEOTIDE SEQUENCE</scope>
    <source>
        <strain evidence="2">LIQ254RAFAR</strain>
    </source>
</reference>
<feature type="region of interest" description="Disordered" evidence="1">
    <location>
        <begin position="53"/>
        <end position="122"/>
    </location>
</feature>
<proteinExistence type="predicted"/>
<name>A0AA43QPR0_9LECA</name>
<keyword evidence="3" id="KW-1185">Reference proteome</keyword>
<accession>A0AA43QPR0</accession>
<protein>
    <submittedName>
        <fullName evidence="2">Uncharacterized protein</fullName>
    </submittedName>
</protein>
<dbReference type="AlphaFoldDB" id="A0AA43QPR0"/>
<feature type="compositionally biased region" description="Low complexity" evidence="1">
    <location>
        <begin position="111"/>
        <end position="122"/>
    </location>
</feature>
<evidence type="ECO:0000313" key="3">
    <source>
        <dbReference type="Proteomes" id="UP001161017"/>
    </source>
</evidence>
<dbReference type="EMBL" id="JAPUFD010000009">
    <property type="protein sequence ID" value="MDI1489289.1"/>
    <property type="molecule type" value="Genomic_DNA"/>
</dbReference>
<organism evidence="2 3">
    <name type="scientific">Ramalina farinacea</name>
    <dbReference type="NCBI Taxonomy" id="258253"/>
    <lineage>
        <taxon>Eukaryota</taxon>
        <taxon>Fungi</taxon>
        <taxon>Dikarya</taxon>
        <taxon>Ascomycota</taxon>
        <taxon>Pezizomycotina</taxon>
        <taxon>Lecanoromycetes</taxon>
        <taxon>OSLEUM clade</taxon>
        <taxon>Lecanoromycetidae</taxon>
        <taxon>Lecanorales</taxon>
        <taxon>Lecanorineae</taxon>
        <taxon>Ramalinaceae</taxon>
        <taxon>Ramalina</taxon>
    </lineage>
</organism>
<evidence type="ECO:0000313" key="2">
    <source>
        <dbReference type="EMBL" id="MDI1489289.1"/>
    </source>
</evidence>
<comment type="caution">
    <text evidence="2">The sequence shown here is derived from an EMBL/GenBank/DDBJ whole genome shotgun (WGS) entry which is preliminary data.</text>
</comment>
<evidence type="ECO:0000256" key="1">
    <source>
        <dbReference type="SAM" id="MobiDB-lite"/>
    </source>
</evidence>
<sequence length="143" mass="15459">MPSAHTPTQKAAIAQFVGFTQVKDSVAAKTVFLALAMGLIWAPRWLKKWPTLPKARSEHVNSPSESVNNASENPLTPSENPFSLSENTFTLSGGPTHLSEHSPTLPRYFHSNSSSSSGASTASTTTLNKIFDKYKGKLTPMDI</sequence>
<feature type="compositionally biased region" description="Polar residues" evidence="1">
    <location>
        <begin position="60"/>
        <end position="93"/>
    </location>
</feature>
<dbReference type="Proteomes" id="UP001161017">
    <property type="component" value="Unassembled WGS sequence"/>
</dbReference>